<protein>
    <submittedName>
        <fullName evidence="1">Uncharacterized protein</fullName>
    </submittedName>
</protein>
<sequence>MTNGIKLKVIKDKGRFSLASKSLEFNIRNWFSSSLNISFQNLICKTWRMMKIMNKNSKNKVSVLFYVHCTGSLDDFID</sequence>
<organism evidence="1 2">
    <name type="scientific">Trichinella pseudospiralis</name>
    <name type="common">Parasitic roundworm</name>
    <dbReference type="NCBI Taxonomy" id="6337"/>
    <lineage>
        <taxon>Eukaryota</taxon>
        <taxon>Metazoa</taxon>
        <taxon>Ecdysozoa</taxon>
        <taxon>Nematoda</taxon>
        <taxon>Enoplea</taxon>
        <taxon>Dorylaimia</taxon>
        <taxon>Trichinellida</taxon>
        <taxon>Trichinellidae</taxon>
        <taxon>Trichinella</taxon>
    </lineage>
</organism>
<gene>
    <name evidence="1" type="ORF">T4D_14815</name>
</gene>
<comment type="caution">
    <text evidence="1">The sequence shown here is derived from an EMBL/GenBank/DDBJ whole genome shotgun (WGS) entry which is preliminary data.</text>
</comment>
<accession>A0A0V1F939</accession>
<keyword evidence="2" id="KW-1185">Reference proteome</keyword>
<dbReference type="Proteomes" id="UP000054995">
    <property type="component" value="Unassembled WGS sequence"/>
</dbReference>
<dbReference type="AlphaFoldDB" id="A0A0V1F939"/>
<dbReference type="EMBL" id="JYDT01000170">
    <property type="protein sequence ID" value="KRY82539.1"/>
    <property type="molecule type" value="Genomic_DNA"/>
</dbReference>
<reference evidence="1 2" key="1">
    <citation type="submission" date="2015-01" db="EMBL/GenBank/DDBJ databases">
        <title>Evolution of Trichinella species and genotypes.</title>
        <authorList>
            <person name="Korhonen P.K."/>
            <person name="Edoardo P."/>
            <person name="Giuseppe L.R."/>
            <person name="Gasser R.B."/>
        </authorList>
    </citation>
    <scope>NUCLEOTIDE SEQUENCE [LARGE SCALE GENOMIC DNA]</scope>
    <source>
        <strain evidence="1">ISS470</strain>
    </source>
</reference>
<name>A0A0V1F939_TRIPS</name>
<evidence type="ECO:0000313" key="1">
    <source>
        <dbReference type="EMBL" id="KRY82539.1"/>
    </source>
</evidence>
<evidence type="ECO:0000313" key="2">
    <source>
        <dbReference type="Proteomes" id="UP000054995"/>
    </source>
</evidence>
<proteinExistence type="predicted"/>